<keyword evidence="3" id="KW-1185">Reference proteome</keyword>
<dbReference type="Proteomes" id="UP000194948">
    <property type="component" value="Chromosome"/>
</dbReference>
<feature type="transmembrane region" description="Helical" evidence="1">
    <location>
        <begin position="65"/>
        <end position="87"/>
    </location>
</feature>
<proteinExistence type="predicted"/>
<dbReference type="AlphaFoldDB" id="A0AAQ3Y624"/>
<dbReference type="EMBL" id="CP147244">
    <property type="protein sequence ID" value="WYJ99004.1"/>
    <property type="molecule type" value="Genomic_DNA"/>
</dbReference>
<evidence type="ECO:0000256" key="1">
    <source>
        <dbReference type="SAM" id="Phobius"/>
    </source>
</evidence>
<keyword evidence="1" id="KW-0812">Transmembrane</keyword>
<dbReference type="RefSeq" id="WP_086312303.1">
    <property type="nucleotide sequence ID" value="NZ_CP147244.1"/>
</dbReference>
<sequence length="197" mass="22469">MWKRYITIYNSEAGSKSIFLDTLTKKLVVVEIGMTSYKSTLISGFLGVVIYSLFGNILFKASLAPITLVTLILIIGILGGIIFNILVNKIANSDKNKLEYLTNIDEEELTSYLVKGKKQSQNNFFLIIFLFAMLLICLLPIYFKTYSLLLLFASFFFTTLFAFFIGVVSPLKRIKAYRYIEKNKKSILYDNKGEINL</sequence>
<evidence type="ECO:0000313" key="3">
    <source>
        <dbReference type="Proteomes" id="UP000194948"/>
    </source>
</evidence>
<gene>
    <name evidence="2" type="ORF">A5821_000080</name>
</gene>
<reference evidence="3" key="1">
    <citation type="submission" date="2017-05" db="EMBL/GenBank/DDBJ databases">
        <title>The Genome Sequence of EEnterococcus faecalis 9F2_4866.</title>
        <authorList>
            <consortium name="The Broad Institute Genomics Platform"/>
            <consortium name="The Broad Institute Genomic Center for Infectious Diseases"/>
            <person name="Earl A."/>
            <person name="Manson A."/>
            <person name="Schwartman J."/>
            <person name="Gilmore M."/>
            <person name="Abouelleil A."/>
            <person name="Cao P."/>
            <person name="Chapman S."/>
            <person name="Cusick C."/>
            <person name="Shea T."/>
            <person name="Young S."/>
            <person name="Neafsey D."/>
            <person name="Nusbaum C."/>
            <person name="Birren B."/>
        </authorList>
    </citation>
    <scope>NUCLEOTIDE SEQUENCE [LARGE SCALE GENOMIC DNA]</scope>
    <source>
        <strain evidence="3">7F3_DIV0205</strain>
    </source>
</reference>
<reference evidence="2 3" key="2">
    <citation type="submission" date="2024-03" db="EMBL/GenBank/DDBJ databases">
        <title>The Genome Sequence of Enterococcus sp. DIV0205d.</title>
        <authorList>
            <consortium name="The Broad Institute Genomics Platform"/>
            <consortium name="The Broad Institute Microbial Omics Core"/>
            <consortium name="The Broad Institute Genomic Center for Infectious Diseases"/>
            <person name="Earl A."/>
            <person name="Manson A."/>
            <person name="Gilmore M."/>
            <person name="Schwartman J."/>
            <person name="Shea T."/>
            <person name="Abouelleil A."/>
            <person name="Cao P."/>
            <person name="Chapman S."/>
            <person name="Cusick C."/>
            <person name="Young S."/>
            <person name="Neafsey D."/>
            <person name="Nusbaum C."/>
            <person name="Birren B."/>
        </authorList>
    </citation>
    <scope>NUCLEOTIDE SEQUENCE [LARGE SCALE GENOMIC DNA]</scope>
    <source>
        <strain evidence="2 3">7F3_DIV0205</strain>
    </source>
</reference>
<evidence type="ECO:0000313" key="2">
    <source>
        <dbReference type="EMBL" id="WYJ99004.1"/>
    </source>
</evidence>
<organism evidence="2 3">
    <name type="scientific">Candidatus Enterococcus palustris</name>
    <dbReference type="NCBI Taxonomy" id="1834189"/>
    <lineage>
        <taxon>Bacteria</taxon>
        <taxon>Bacillati</taxon>
        <taxon>Bacillota</taxon>
        <taxon>Bacilli</taxon>
        <taxon>Lactobacillales</taxon>
        <taxon>Enterococcaceae</taxon>
        <taxon>Enterococcus</taxon>
    </lineage>
</organism>
<keyword evidence="1" id="KW-0472">Membrane</keyword>
<protein>
    <submittedName>
        <fullName evidence="2">Uncharacterized protein</fullName>
    </submittedName>
</protein>
<feature type="transmembrane region" description="Helical" evidence="1">
    <location>
        <begin position="149"/>
        <end position="168"/>
    </location>
</feature>
<feature type="transmembrane region" description="Helical" evidence="1">
    <location>
        <begin position="124"/>
        <end position="143"/>
    </location>
</feature>
<keyword evidence="1" id="KW-1133">Transmembrane helix</keyword>
<name>A0AAQ3Y624_9ENTE</name>
<accession>A0AAQ3Y624</accession>